<evidence type="ECO:0008006" key="3">
    <source>
        <dbReference type="Google" id="ProtNLM"/>
    </source>
</evidence>
<name>A0AAU8AX63_9VIRU</name>
<evidence type="ECO:0000313" key="1">
    <source>
        <dbReference type="EMBL" id="XCD03464.1"/>
    </source>
</evidence>
<proteinExistence type="predicted"/>
<sequence length="71" mass="8440">MTSHEIRSKFGFSQRDLSLAFNIPIATVRNWDARDCMPEYVRDMLFWIYLHDEKGDTTRLIDLVQDLKTMS</sequence>
<dbReference type="GO" id="GO:0003677">
    <property type="term" value="F:DNA binding"/>
    <property type="evidence" value="ECO:0007669"/>
    <property type="project" value="InterPro"/>
</dbReference>
<protein>
    <recommendedName>
        <fullName evidence="3">HTH cro/C1-type domain-containing protein</fullName>
    </recommendedName>
</protein>
<dbReference type="InterPro" id="IPR010982">
    <property type="entry name" value="Lambda_DNA-bd_dom_sf"/>
</dbReference>
<dbReference type="Gene3D" id="1.10.260.40">
    <property type="entry name" value="lambda repressor-like DNA-binding domains"/>
    <property type="match status" value="1"/>
</dbReference>
<evidence type="ECO:0000313" key="2">
    <source>
        <dbReference type="EMBL" id="XCD04540.1"/>
    </source>
</evidence>
<dbReference type="EMBL" id="PP511361">
    <property type="protein sequence ID" value="XCD03464.1"/>
    <property type="molecule type" value="Genomic_DNA"/>
</dbReference>
<reference evidence="2" key="1">
    <citation type="submission" date="2024-03" db="EMBL/GenBank/DDBJ databases">
        <title>Diverse circular DNA viruses in blood, oral, and fecal samples of captive lemurs.</title>
        <authorList>
            <person name="Paietta E.N."/>
            <person name="Kraberger S."/>
            <person name="Lund M.C."/>
            <person name="Custer J.M."/>
            <person name="Vargas K.M."/>
            <person name="Ehmke E.E."/>
            <person name="Yoder A.D."/>
            <person name="Varsani A."/>
        </authorList>
    </citation>
    <scope>NUCLEOTIDE SEQUENCE</scope>
    <source>
        <strain evidence="1">Duke_18_71</strain>
        <strain evidence="2">Duke_23FS_51</strain>
    </source>
</reference>
<dbReference type="EMBL" id="PP511473">
    <property type="protein sequence ID" value="XCD04540.1"/>
    <property type="molecule type" value="Genomic_DNA"/>
</dbReference>
<accession>A0AAU8AX63</accession>
<organism evidence="2">
    <name type="scientific">Dulem virus 137</name>
    <dbReference type="NCBI Taxonomy" id="3145614"/>
    <lineage>
        <taxon>Viruses</taxon>
        <taxon>Monodnaviria</taxon>
        <taxon>Sangervirae</taxon>
        <taxon>Phixviricota</taxon>
        <taxon>Malgrandaviricetes</taxon>
        <taxon>Petitvirales</taxon>
        <taxon>Microviridae</taxon>
        <taxon>Microvirus</taxon>
    </lineage>
</organism>